<keyword evidence="2" id="KW-1185">Reference proteome</keyword>
<dbReference type="Proteomes" id="UP000198888">
    <property type="component" value="Unassembled WGS sequence"/>
</dbReference>
<dbReference type="OrthoDB" id="378038at2157"/>
<proteinExistence type="predicted"/>
<gene>
    <name evidence="1" type="ORF">SAMN05444271_10421</name>
</gene>
<accession>A0A1H6S674</accession>
<reference evidence="1 2" key="1">
    <citation type="submission" date="2016-10" db="EMBL/GenBank/DDBJ databases">
        <authorList>
            <person name="de Groot N.N."/>
        </authorList>
    </citation>
    <scope>NUCLEOTIDE SEQUENCE [LARGE SCALE GENOMIC DNA]</scope>
    <source>
        <strain evidence="1 2">DSM 22187</strain>
    </source>
</reference>
<dbReference type="AlphaFoldDB" id="A0A1H6S674"/>
<organism evidence="1 2">
    <name type="scientific">Halohasta litchfieldiae</name>
    <dbReference type="NCBI Taxonomy" id="1073996"/>
    <lineage>
        <taxon>Archaea</taxon>
        <taxon>Methanobacteriati</taxon>
        <taxon>Methanobacteriota</taxon>
        <taxon>Stenosarchaea group</taxon>
        <taxon>Halobacteria</taxon>
        <taxon>Halobacteriales</taxon>
        <taxon>Haloferacaceae</taxon>
        <taxon>Halohasta</taxon>
    </lineage>
</organism>
<sequence>MERLQSAKNKTHSETRTYRWQCPICGTSRLGVYDTTDGFRAVNALRTHIRATDDSAHGSTHQLPASLDAESLTDCISHRESTAAAQ</sequence>
<evidence type="ECO:0000313" key="2">
    <source>
        <dbReference type="Proteomes" id="UP000198888"/>
    </source>
</evidence>
<dbReference type="EMBL" id="FNYR01000004">
    <property type="protein sequence ID" value="SEI61374.1"/>
    <property type="molecule type" value="Genomic_DNA"/>
</dbReference>
<accession>A0A2H4Q0Q8</accession>
<dbReference type="STRING" id="1073996.SAMN05444271_10421"/>
<dbReference type="RefSeq" id="WP_089671164.1">
    <property type="nucleotide sequence ID" value="NZ_CP024845.1"/>
</dbReference>
<dbReference type="GeneID" id="35001990"/>
<name>A0A1H6S674_9EURY</name>
<dbReference type="KEGG" id="hae:halTADL_1173"/>
<protein>
    <submittedName>
        <fullName evidence="1">Uncharacterized protein</fullName>
    </submittedName>
</protein>
<evidence type="ECO:0000313" key="1">
    <source>
        <dbReference type="EMBL" id="SEI61374.1"/>
    </source>
</evidence>